<accession>A0ABW2CG48</accession>
<dbReference type="EMBL" id="JBHSXS010000003">
    <property type="protein sequence ID" value="MFC6879683.1"/>
    <property type="molecule type" value="Genomic_DNA"/>
</dbReference>
<comment type="caution">
    <text evidence="1">The sequence shown here is derived from an EMBL/GenBank/DDBJ whole genome shotgun (WGS) entry which is preliminary data.</text>
</comment>
<dbReference type="RefSeq" id="WP_160821646.1">
    <property type="nucleotide sequence ID" value="NZ_JBHSXE010000001.1"/>
</dbReference>
<protein>
    <submittedName>
        <fullName evidence="1">Uncharacterized protein</fullName>
    </submittedName>
</protein>
<evidence type="ECO:0000313" key="2">
    <source>
        <dbReference type="Proteomes" id="UP001596380"/>
    </source>
</evidence>
<sequence length="56" mass="6037">MTSTSPKPHVGRRLRARARRLNRLATTAAVRGLAYGTGTALGAAAVDALTWWITHH</sequence>
<name>A0ABW2CG48_9ACTN</name>
<keyword evidence="2" id="KW-1185">Reference proteome</keyword>
<gene>
    <name evidence="1" type="ORF">ACFQKB_07890</name>
</gene>
<reference evidence="2" key="1">
    <citation type="journal article" date="2019" name="Int. J. Syst. Evol. Microbiol.">
        <title>The Global Catalogue of Microorganisms (GCM) 10K type strain sequencing project: providing services to taxonomists for standard genome sequencing and annotation.</title>
        <authorList>
            <consortium name="The Broad Institute Genomics Platform"/>
            <consortium name="The Broad Institute Genome Sequencing Center for Infectious Disease"/>
            <person name="Wu L."/>
            <person name="Ma J."/>
        </authorList>
    </citation>
    <scope>NUCLEOTIDE SEQUENCE [LARGE SCALE GENOMIC DNA]</scope>
    <source>
        <strain evidence="2">JCM 3369</strain>
    </source>
</reference>
<evidence type="ECO:0000313" key="1">
    <source>
        <dbReference type="EMBL" id="MFC6879683.1"/>
    </source>
</evidence>
<dbReference type="Proteomes" id="UP001596380">
    <property type="component" value="Unassembled WGS sequence"/>
</dbReference>
<proteinExistence type="predicted"/>
<organism evidence="1 2">
    <name type="scientific">Actinomadura yumaensis</name>
    <dbReference type="NCBI Taxonomy" id="111807"/>
    <lineage>
        <taxon>Bacteria</taxon>
        <taxon>Bacillati</taxon>
        <taxon>Actinomycetota</taxon>
        <taxon>Actinomycetes</taxon>
        <taxon>Streptosporangiales</taxon>
        <taxon>Thermomonosporaceae</taxon>
        <taxon>Actinomadura</taxon>
    </lineage>
</organism>